<protein>
    <submittedName>
        <fullName evidence="3">Uncharacterized protein</fullName>
    </submittedName>
</protein>
<dbReference type="InterPro" id="IPR021460">
    <property type="entry name" value="DUF3112"/>
</dbReference>
<comment type="caution">
    <text evidence="3">The sequence shown here is derived from an EMBL/GenBank/DDBJ whole genome shotgun (WGS) entry which is preliminary data.</text>
</comment>
<accession>A0A9W9MG95</accession>
<sequence length="325" mass="36158">MGGPYAPKTASMGGRPTISLDVPICAVFLVLFISGAACHMTLLRRNLARGHKFIPSGATFGFCMSRIIANIIRIVWACHPTNIRIAIAAQIFVAAGVLLLFILNLLYAQRMFRAVYPVAGWSRTVSWAFKALYFLVVVTIIMVITCVVQSSYTLNSNTLRIDRDIMIYGQTYFSIISFLPIPLVLLVLLSPNRKQIQQVGSGGWVPKVFIVVLVSLLLCLGASFRAATSWMPPRPVTDPAWYHSKACFYVFNFTIDILAVAIFFVGRVDQRFWVPDGSSKVRHYRRNEGSEKNEQAAQDGLSFPGDVERDIESSSMSKSVTEETK</sequence>
<evidence type="ECO:0000256" key="1">
    <source>
        <dbReference type="SAM" id="MobiDB-lite"/>
    </source>
</evidence>
<feature type="transmembrane region" description="Helical" evidence="2">
    <location>
        <begin position="127"/>
        <end position="152"/>
    </location>
</feature>
<dbReference type="Proteomes" id="UP001150879">
    <property type="component" value="Unassembled WGS sequence"/>
</dbReference>
<keyword evidence="2" id="KW-1133">Transmembrane helix</keyword>
<keyword evidence="2" id="KW-0472">Membrane</keyword>
<evidence type="ECO:0000313" key="3">
    <source>
        <dbReference type="EMBL" id="KAJ5200741.1"/>
    </source>
</evidence>
<feature type="transmembrane region" description="Helical" evidence="2">
    <location>
        <begin position="172"/>
        <end position="192"/>
    </location>
</feature>
<gene>
    <name evidence="3" type="ORF">N7472_005945</name>
</gene>
<dbReference type="EMBL" id="JAPQKP010000003">
    <property type="protein sequence ID" value="KAJ5200741.1"/>
    <property type="molecule type" value="Genomic_DNA"/>
</dbReference>
<keyword evidence="2" id="KW-0812">Transmembrane</keyword>
<dbReference type="OrthoDB" id="3357002at2759"/>
<reference evidence="3" key="1">
    <citation type="submission" date="2022-11" db="EMBL/GenBank/DDBJ databases">
        <authorList>
            <person name="Petersen C."/>
        </authorList>
    </citation>
    <scope>NUCLEOTIDE SEQUENCE</scope>
    <source>
        <strain evidence="3">IBT 16849</strain>
    </source>
</reference>
<feature type="transmembrane region" description="Helical" evidence="2">
    <location>
        <begin position="246"/>
        <end position="265"/>
    </location>
</feature>
<keyword evidence="4" id="KW-1185">Reference proteome</keyword>
<dbReference type="PANTHER" id="PTHR35184">
    <property type="entry name" value="YALI0C10208P"/>
    <property type="match status" value="1"/>
</dbReference>
<evidence type="ECO:0000313" key="4">
    <source>
        <dbReference type="Proteomes" id="UP001150879"/>
    </source>
</evidence>
<feature type="region of interest" description="Disordered" evidence="1">
    <location>
        <begin position="285"/>
        <end position="325"/>
    </location>
</feature>
<feature type="transmembrane region" description="Helical" evidence="2">
    <location>
        <begin position="204"/>
        <end position="226"/>
    </location>
</feature>
<proteinExistence type="predicted"/>
<organism evidence="3 4">
    <name type="scientific">Penicillium cf. griseofulvum</name>
    <dbReference type="NCBI Taxonomy" id="2972120"/>
    <lineage>
        <taxon>Eukaryota</taxon>
        <taxon>Fungi</taxon>
        <taxon>Dikarya</taxon>
        <taxon>Ascomycota</taxon>
        <taxon>Pezizomycotina</taxon>
        <taxon>Eurotiomycetes</taxon>
        <taxon>Eurotiomycetidae</taxon>
        <taxon>Eurotiales</taxon>
        <taxon>Aspergillaceae</taxon>
        <taxon>Penicillium</taxon>
    </lineage>
</organism>
<feature type="transmembrane region" description="Helical" evidence="2">
    <location>
        <begin position="83"/>
        <end position="107"/>
    </location>
</feature>
<evidence type="ECO:0000256" key="2">
    <source>
        <dbReference type="SAM" id="Phobius"/>
    </source>
</evidence>
<feature type="transmembrane region" description="Helical" evidence="2">
    <location>
        <begin position="20"/>
        <end position="42"/>
    </location>
</feature>
<name>A0A9W9MG95_9EURO</name>
<feature type="transmembrane region" description="Helical" evidence="2">
    <location>
        <begin position="54"/>
        <end position="77"/>
    </location>
</feature>
<dbReference type="AlphaFoldDB" id="A0A9W9MG95"/>
<reference evidence="3" key="2">
    <citation type="journal article" date="2023" name="IMA Fungus">
        <title>Comparative genomic study of the Penicillium genus elucidates a diverse pangenome and 15 lateral gene transfer events.</title>
        <authorList>
            <person name="Petersen C."/>
            <person name="Sorensen T."/>
            <person name="Nielsen M.R."/>
            <person name="Sondergaard T.E."/>
            <person name="Sorensen J.L."/>
            <person name="Fitzpatrick D.A."/>
            <person name="Frisvad J.C."/>
            <person name="Nielsen K.L."/>
        </authorList>
    </citation>
    <scope>NUCLEOTIDE SEQUENCE</scope>
    <source>
        <strain evidence="3">IBT 16849</strain>
    </source>
</reference>
<dbReference type="PANTHER" id="PTHR35184:SF1">
    <property type="entry name" value="INTEGRAL MEMBRANE PROTEIN"/>
    <property type="match status" value="1"/>
</dbReference>
<dbReference type="Pfam" id="PF11309">
    <property type="entry name" value="DUF3112"/>
    <property type="match status" value="1"/>
</dbReference>